<dbReference type="Gene3D" id="3.30.70.2740">
    <property type="match status" value="1"/>
</dbReference>
<evidence type="ECO:0000313" key="13">
    <source>
        <dbReference type="Proteomes" id="UP000654913"/>
    </source>
</evidence>
<dbReference type="InterPro" id="IPR016166">
    <property type="entry name" value="FAD-bd_PCMH"/>
</dbReference>
<evidence type="ECO:0000256" key="9">
    <source>
        <dbReference type="ARBA" id="ARBA00038897"/>
    </source>
</evidence>
<feature type="domain" description="FAD-binding PCMH-type" evidence="11">
    <location>
        <begin position="1"/>
        <end position="110"/>
    </location>
</feature>
<evidence type="ECO:0000259" key="11">
    <source>
        <dbReference type="PROSITE" id="PS51387"/>
    </source>
</evidence>
<evidence type="ECO:0000313" key="12">
    <source>
        <dbReference type="EMBL" id="BCS28478.1"/>
    </source>
</evidence>
<keyword evidence="7" id="KW-0560">Oxidoreductase</keyword>
<dbReference type="InterPro" id="IPR016169">
    <property type="entry name" value="FAD-bd_PCMH_sub2"/>
</dbReference>
<gene>
    <name evidence="12" type="ORF">APUU_70048A</name>
</gene>
<dbReference type="EC" id="1.1.2.4" evidence="9"/>
<dbReference type="Gene3D" id="3.30.465.10">
    <property type="match status" value="1"/>
</dbReference>
<comment type="subcellular location">
    <subcellularLocation>
        <location evidence="2">Mitochondrion</location>
    </subcellularLocation>
</comment>
<dbReference type="FunFam" id="3.30.465.10:FF:000016">
    <property type="entry name" value="probable D-lactate dehydrogenase, mitochondrial"/>
    <property type="match status" value="1"/>
</dbReference>
<evidence type="ECO:0000256" key="6">
    <source>
        <dbReference type="ARBA" id="ARBA00022946"/>
    </source>
</evidence>
<evidence type="ECO:0000256" key="3">
    <source>
        <dbReference type="ARBA" id="ARBA00008000"/>
    </source>
</evidence>
<organism evidence="12 13">
    <name type="scientific">Aspergillus puulaauensis</name>
    <dbReference type="NCBI Taxonomy" id="1220207"/>
    <lineage>
        <taxon>Eukaryota</taxon>
        <taxon>Fungi</taxon>
        <taxon>Dikarya</taxon>
        <taxon>Ascomycota</taxon>
        <taxon>Pezizomycotina</taxon>
        <taxon>Eurotiomycetes</taxon>
        <taxon>Eurotiomycetidae</taxon>
        <taxon>Eurotiales</taxon>
        <taxon>Aspergillaceae</taxon>
        <taxon>Aspergillus</taxon>
    </lineage>
</organism>
<dbReference type="FunFam" id="3.30.70.2740:FF:000001">
    <property type="entry name" value="D-lactate dehydrogenase mitochondrial"/>
    <property type="match status" value="1"/>
</dbReference>
<dbReference type="FunFam" id="1.10.45.10:FF:000001">
    <property type="entry name" value="D-lactate dehydrogenase mitochondrial"/>
    <property type="match status" value="1"/>
</dbReference>
<dbReference type="GO" id="GO:1903457">
    <property type="term" value="P:lactate catabolic process"/>
    <property type="evidence" value="ECO:0007669"/>
    <property type="project" value="TreeGrafter"/>
</dbReference>
<dbReference type="GeneID" id="64978475"/>
<dbReference type="Pfam" id="PF02913">
    <property type="entry name" value="FAD-oxidase_C"/>
    <property type="match status" value="1"/>
</dbReference>
<proteinExistence type="inferred from homology"/>
<protein>
    <recommendedName>
        <fullName evidence="9">D-lactate dehydrogenase (cytochrome)</fullName>
        <ecNumber evidence="9">1.1.2.4</ecNumber>
    </recommendedName>
</protein>
<dbReference type="GO" id="GO:0005739">
    <property type="term" value="C:mitochondrion"/>
    <property type="evidence" value="ECO:0007669"/>
    <property type="project" value="UniProtKB-SubCell"/>
</dbReference>
<dbReference type="InterPro" id="IPR016171">
    <property type="entry name" value="Vanillyl_alc_oxidase_C-sub2"/>
</dbReference>
<comment type="catalytic activity">
    <reaction evidence="10">
        <text>(R)-lactate + 2 Fe(III)-[cytochrome c] = 2 Fe(II)-[cytochrome c] + pyruvate + 2 H(+)</text>
        <dbReference type="Rhea" id="RHEA:13521"/>
        <dbReference type="Rhea" id="RHEA-COMP:10350"/>
        <dbReference type="Rhea" id="RHEA-COMP:14399"/>
        <dbReference type="ChEBI" id="CHEBI:15361"/>
        <dbReference type="ChEBI" id="CHEBI:15378"/>
        <dbReference type="ChEBI" id="CHEBI:16004"/>
        <dbReference type="ChEBI" id="CHEBI:29033"/>
        <dbReference type="ChEBI" id="CHEBI:29034"/>
        <dbReference type="EC" id="1.1.2.4"/>
    </reaction>
</comment>
<dbReference type="Pfam" id="PF01565">
    <property type="entry name" value="FAD_binding_4"/>
    <property type="match status" value="1"/>
</dbReference>
<dbReference type="EMBL" id="AP024449">
    <property type="protein sequence ID" value="BCS28478.1"/>
    <property type="molecule type" value="Genomic_DNA"/>
</dbReference>
<keyword evidence="5" id="KW-0274">FAD</keyword>
<dbReference type="InterPro" id="IPR036318">
    <property type="entry name" value="FAD-bd_PCMH-like_sf"/>
</dbReference>
<evidence type="ECO:0000256" key="1">
    <source>
        <dbReference type="ARBA" id="ARBA00001974"/>
    </source>
</evidence>
<dbReference type="PANTHER" id="PTHR11748">
    <property type="entry name" value="D-LACTATE DEHYDROGENASE"/>
    <property type="match status" value="1"/>
</dbReference>
<evidence type="ECO:0000256" key="5">
    <source>
        <dbReference type="ARBA" id="ARBA00022827"/>
    </source>
</evidence>
<comment type="similarity">
    <text evidence="3">Belongs to the FAD-binding oxidoreductase/transferase type 4 family.</text>
</comment>
<dbReference type="Proteomes" id="UP000654913">
    <property type="component" value="Chromosome 7"/>
</dbReference>
<dbReference type="SUPFAM" id="SSF56176">
    <property type="entry name" value="FAD-binding/transporter-associated domain-like"/>
    <property type="match status" value="1"/>
</dbReference>
<reference evidence="12" key="1">
    <citation type="submission" date="2021-01" db="EMBL/GenBank/DDBJ databases">
        <authorList>
            <consortium name="Aspergillus puulaauensis MK2 genome sequencing consortium"/>
            <person name="Kazuki M."/>
            <person name="Futagami T."/>
        </authorList>
    </citation>
    <scope>NUCLEOTIDE SEQUENCE</scope>
    <source>
        <strain evidence="12">MK2</strain>
    </source>
</reference>
<evidence type="ECO:0000256" key="4">
    <source>
        <dbReference type="ARBA" id="ARBA00022630"/>
    </source>
</evidence>
<dbReference type="InterPro" id="IPR016164">
    <property type="entry name" value="FAD-linked_Oxase-like_C"/>
</dbReference>
<reference evidence="12" key="2">
    <citation type="submission" date="2021-02" db="EMBL/GenBank/DDBJ databases">
        <title>Aspergillus puulaauensis MK2 genome sequence.</title>
        <authorList>
            <person name="Futagami T."/>
            <person name="Mori K."/>
            <person name="Kadooka C."/>
            <person name="Tanaka T."/>
        </authorList>
    </citation>
    <scope>NUCLEOTIDE SEQUENCE</scope>
    <source>
        <strain evidence="12">MK2</strain>
    </source>
</reference>
<comment type="cofactor">
    <cofactor evidence="1">
        <name>FAD</name>
        <dbReference type="ChEBI" id="CHEBI:57692"/>
    </cofactor>
</comment>
<keyword evidence="4" id="KW-0285">Flavoprotein</keyword>
<dbReference type="GO" id="GO:0071949">
    <property type="term" value="F:FAD binding"/>
    <property type="evidence" value="ECO:0007669"/>
    <property type="project" value="InterPro"/>
</dbReference>
<dbReference type="PROSITE" id="PS51387">
    <property type="entry name" value="FAD_PCMH"/>
    <property type="match status" value="1"/>
</dbReference>
<sequence>MDIAVQPSVSWMEMNASIEDSGLFFPVDPGPPAKVGGMIATNCSGTNAVRYGTMKDWIVNLTVVLADGRIIKTRKRPRKSSAGYNLNGLFTGSEGTLGFVTEATLKLATIPEQTGVAVTTFSTMRDAATAAIQVVHAGIPVGAVEILDDVQMDVVNQMGGTGRQWKAAPTLFFKFSGSGLSVQDNIDGVRAIVLHNGGSNFEVEQDKAKQEALWSARKQALWSMMCMRETGSEVWSTDVAVPLSRVPELVEISKRDLDDLGLFGSMLGHIGDGNFHETILFDGDRERGLVSKCVHDMVRRALEMEGTCTGEHGVGLGKKEFMVDEVGEGSLQVMKTVKTALDPHWLMNPGKIFDLHNPASHK</sequence>
<dbReference type="InterPro" id="IPR006094">
    <property type="entry name" value="Oxid_FAD_bind_N"/>
</dbReference>
<dbReference type="SUPFAM" id="SSF55103">
    <property type="entry name" value="FAD-linked oxidases, C-terminal domain"/>
    <property type="match status" value="1"/>
</dbReference>
<keyword evidence="6" id="KW-0809">Transit peptide</keyword>
<dbReference type="InterPro" id="IPR004113">
    <property type="entry name" value="FAD-bd_oxidored_4_C"/>
</dbReference>
<dbReference type="GO" id="GO:0008720">
    <property type="term" value="F:D-lactate dehydrogenase (NAD+) activity"/>
    <property type="evidence" value="ECO:0007669"/>
    <property type="project" value="TreeGrafter"/>
</dbReference>
<dbReference type="AlphaFoldDB" id="A0A7R8AT18"/>
<dbReference type="Gene3D" id="1.10.45.10">
    <property type="entry name" value="Vanillyl-alcohol Oxidase, Chain A, domain 4"/>
    <property type="match status" value="1"/>
</dbReference>
<keyword evidence="8" id="KW-0496">Mitochondrion</keyword>
<dbReference type="KEGG" id="apuu:APUU_70048A"/>
<evidence type="ECO:0000256" key="2">
    <source>
        <dbReference type="ARBA" id="ARBA00004173"/>
    </source>
</evidence>
<evidence type="ECO:0000256" key="10">
    <source>
        <dbReference type="ARBA" id="ARBA00051436"/>
    </source>
</evidence>
<dbReference type="OrthoDB" id="7786253at2759"/>
<keyword evidence="13" id="KW-1185">Reference proteome</keyword>
<evidence type="ECO:0000256" key="8">
    <source>
        <dbReference type="ARBA" id="ARBA00023128"/>
    </source>
</evidence>
<name>A0A7R8AT18_9EURO</name>
<dbReference type="PANTHER" id="PTHR11748:SF111">
    <property type="entry name" value="D-LACTATE DEHYDROGENASE, MITOCHONDRIAL-RELATED"/>
    <property type="match status" value="1"/>
</dbReference>
<dbReference type="GO" id="GO:0004458">
    <property type="term" value="F:D-lactate dehydrogenase (cytochrome) activity"/>
    <property type="evidence" value="ECO:0007669"/>
    <property type="project" value="UniProtKB-EC"/>
</dbReference>
<accession>A0A7R8AT18</accession>
<evidence type="ECO:0000256" key="7">
    <source>
        <dbReference type="ARBA" id="ARBA00023002"/>
    </source>
</evidence>
<dbReference type="RefSeq" id="XP_041560664.1">
    <property type="nucleotide sequence ID" value="XM_041694877.1"/>
</dbReference>